<keyword evidence="1" id="KW-0560">Oxidoreductase</keyword>
<dbReference type="GO" id="GO:0016628">
    <property type="term" value="F:oxidoreductase activity, acting on the CH-CH group of donors, NAD or NADP as acceptor"/>
    <property type="evidence" value="ECO:0007669"/>
    <property type="project" value="InterPro"/>
</dbReference>
<evidence type="ECO:0000313" key="3">
    <source>
        <dbReference type="EMBL" id="WOE75632.1"/>
    </source>
</evidence>
<dbReference type="FunFam" id="3.40.50.720:FF:000121">
    <property type="entry name" value="Prostaglandin reductase 2"/>
    <property type="match status" value="1"/>
</dbReference>
<dbReference type="Gene3D" id="3.40.50.720">
    <property type="entry name" value="NAD(P)-binding Rossmann-like Domain"/>
    <property type="match status" value="1"/>
</dbReference>
<dbReference type="AlphaFoldDB" id="A0AA97I129"/>
<dbReference type="InterPro" id="IPR020843">
    <property type="entry name" value="ER"/>
</dbReference>
<dbReference type="EMBL" id="CP136594">
    <property type="protein sequence ID" value="WOE75632.1"/>
    <property type="molecule type" value="Genomic_DNA"/>
</dbReference>
<dbReference type="SUPFAM" id="SSF51735">
    <property type="entry name" value="NAD(P)-binding Rossmann-fold domains"/>
    <property type="match status" value="1"/>
</dbReference>
<proteinExistence type="predicted"/>
<dbReference type="SMART" id="SM00829">
    <property type="entry name" value="PKS_ER"/>
    <property type="match status" value="1"/>
</dbReference>
<dbReference type="CDD" id="cd05288">
    <property type="entry name" value="PGDH"/>
    <property type="match status" value="1"/>
</dbReference>
<accession>A0AA97I129</accession>
<name>A0AA97I129_9SPHN</name>
<dbReference type="RefSeq" id="WP_317082706.1">
    <property type="nucleotide sequence ID" value="NZ_CP136594.1"/>
</dbReference>
<dbReference type="KEGG" id="acoa:RB602_02650"/>
<evidence type="ECO:0000259" key="2">
    <source>
        <dbReference type="SMART" id="SM00829"/>
    </source>
</evidence>
<dbReference type="InterPro" id="IPR045010">
    <property type="entry name" value="MDR_fam"/>
</dbReference>
<feature type="domain" description="Enoyl reductase (ER)" evidence="2">
    <location>
        <begin position="14"/>
        <end position="330"/>
    </location>
</feature>
<dbReference type="InterPro" id="IPR036291">
    <property type="entry name" value="NAD(P)-bd_dom_sf"/>
</dbReference>
<dbReference type="InterPro" id="IPR041694">
    <property type="entry name" value="ADH_N_2"/>
</dbReference>
<evidence type="ECO:0000256" key="1">
    <source>
        <dbReference type="ARBA" id="ARBA00023002"/>
    </source>
</evidence>
<dbReference type="Pfam" id="PF00107">
    <property type="entry name" value="ADH_zinc_N"/>
    <property type="match status" value="1"/>
</dbReference>
<dbReference type="SUPFAM" id="SSF50129">
    <property type="entry name" value="GroES-like"/>
    <property type="match status" value="1"/>
</dbReference>
<keyword evidence="4" id="KW-1185">Reference proteome</keyword>
<dbReference type="Pfam" id="PF16884">
    <property type="entry name" value="ADH_N_2"/>
    <property type="match status" value="1"/>
</dbReference>
<protein>
    <submittedName>
        <fullName evidence="3">NADP-dependent oxidoreductase</fullName>
    </submittedName>
</protein>
<dbReference type="PANTHER" id="PTHR43205:SF7">
    <property type="entry name" value="PROSTAGLANDIN REDUCTASE 1"/>
    <property type="match status" value="1"/>
</dbReference>
<dbReference type="Proteomes" id="UP001302429">
    <property type="component" value="Chromosome"/>
</dbReference>
<organism evidence="3 4">
    <name type="scientific">Alterisphingorhabdus coralli</name>
    <dbReference type="NCBI Taxonomy" id="3071408"/>
    <lineage>
        <taxon>Bacteria</taxon>
        <taxon>Pseudomonadati</taxon>
        <taxon>Pseudomonadota</taxon>
        <taxon>Alphaproteobacteria</taxon>
        <taxon>Sphingomonadales</taxon>
        <taxon>Sphingomonadaceae</taxon>
        <taxon>Alterisphingorhabdus (ex Yan et al. 2024)</taxon>
    </lineage>
</organism>
<dbReference type="InterPro" id="IPR013149">
    <property type="entry name" value="ADH-like_C"/>
</dbReference>
<dbReference type="InterPro" id="IPR011032">
    <property type="entry name" value="GroES-like_sf"/>
</dbReference>
<reference evidence="3 4" key="1">
    <citation type="submission" date="2023-10" db="EMBL/GenBank/DDBJ databases">
        <title>Complete genome sequence of a Sphingomonadaceae bacterium.</title>
        <authorList>
            <person name="Yan C."/>
        </authorList>
    </citation>
    <scope>NUCLEOTIDE SEQUENCE [LARGE SCALE GENOMIC DNA]</scope>
    <source>
        <strain evidence="3 4">SCSIO 66989</strain>
    </source>
</reference>
<evidence type="ECO:0000313" key="4">
    <source>
        <dbReference type="Proteomes" id="UP001302429"/>
    </source>
</evidence>
<dbReference type="PANTHER" id="PTHR43205">
    <property type="entry name" value="PROSTAGLANDIN REDUCTASE"/>
    <property type="match status" value="1"/>
</dbReference>
<gene>
    <name evidence="3" type="ORF">RB602_02650</name>
</gene>
<sequence length="341" mass="36388">MADQQWVLSRRPEGRLHTDIFTLEEQPASEQPLAAGEVEVELRLFLCAPTMRNWMDPPGNNLYPSVPLGEAMLAPAGGRIIASNDPDRPVGADITCLGRWQSRFRLPGSETELVPSHLSLVDAMGQLGINPLTAWFGIHRIGVLHAGETLLVSGAAGSVGGVAVQLGRAIGARVVGIAGGPDKCRWLTETAGCDAAIDYQNEQLPEAIASACADGIDVFFDNVGGDTLDAAVDAMNRMGRIALCGQIAGYDGAAMRGPANMMRLIYGGITMRGFLVGDFAAEWETARADLKAQYESGAIVYRNDLREGFDQLPQHFGDLFQGHNNGTLLVMTDPGAKEARA</sequence>
<dbReference type="Gene3D" id="3.90.180.10">
    <property type="entry name" value="Medium-chain alcohol dehydrogenases, catalytic domain"/>
    <property type="match status" value="1"/>
</dbReference>